<keyword evidence="3" id="KW-0808">Transferase</keyword>
<keyword evidence="4" id="KW-1185">Reference proteome</keyword>
<reference evidence="3 4" key="1">
    <citation type="submission" date="2018-11" db="EMBL/GenBank/DDBJ databases">
        <authorList>
            <person name="Criscuolo A."/>
        </authorList>
    </citation>
    <scope>NUCLEOTIDE SEQUENCE [LARGE SCALE GENOMIC DNA]</scope>
    <source>
        <strain evidence="3">ACIP111625</strain>
    </source>
</reference>
<proteinExistence type="predicted"/>
<dbReference type="AlphaFoldDB" id="A0A3P5WVU9"/>
<dbReference type="InterPro" id="IPR035965">
    <property type="entry name" value="PAS-like_dom_sf"/>
</dbReference>
<evidence type="ECO:0000313" key="3">
    <source>
        <dbReference type="EMBL" id="VDC23210.1"/>
    </source>
</evidence>
<feature type="transmembrane region" description="Helical" evidence="1">
    <location>
        <begin position="6"/>
        <end position="26"/>
    </location>
</feature>
<protein>
    <submittedName>
        <fullName evidence="3">Sensor protein DivL</fullName>
        <ecNumber evidence="3">2.7.13.3</ecNumber>
    </submittedName>
</protein>
<dbReference type="Pfam" id="PF13188">
    <property type="entry name" value="PAS_8"/>
    <property type="match status" value="1"/>
</dbReference>
<gene>
    <name evidence="3" type="primary">divL</name>
    <name evidence="3" type="ORF">XINFAN_00923</name>
</gene>
<dbReference type="RefSeq" id="WP_124085351.1">
    <property type="nucleotide sequence ID" value="NZ_UXAW01000048.1"/>
</dbReference>
<dbReference type="InterPro" id="IPR000014">
    <property type="entry name" value="PAS"/>
</dbReference>
<dbReference type="Proteomes" id="UP000277498">
    <property type="component" value="Unassembled WGS sequence"/>
</dbReference>
<dbReference type="GO" id="GO:0004673">
    <property type="term" value="F:protein histidine kinase activity"/>
    <property type="evidence" value="ECO:0007669"/>
    <property type="project" value="UniProtKB-EC"/>
</dbReference>
<name>A0A3P5WVU9_9RHOB</name>
<keyword evidence="1" id="KW-1133">Transmembrane helix</keyword>
<dbReference type="EC" id="2.7.13.3" evidence="3"/>
<dbReference type="EMBL" id="UXAW01000048">
    <property type="protein sequence ID" value="VDC23210.1"/>
    <property type="molecule type" value="Genomic_DNA"/>
</dbReference>
<keyword evidence="1" id="KW-0812">Transmembrane</keyword>
<dbReference type="Gene3D" id="3.30.450.20">
    <property type="entry name" value="PAS domain"/>
    <property type="match status" value="1"/>
</dbReference>
<keyword evidence="1" id="KW-0472">Membrane</keyword>
<evidence type="ECO:0000256" key="1">
    <source>
        <dbReference type="SAM" id="Phobius"/>
    </source>
</evidence>
<organism evidence="3 4">
    <name type="scientific">Pseudogemmobacter humi</name>
    <dbReference type="NCBI Taxonomy" id="2483812"/>
    <lineage>
        <taxon>Bacteria</taxon>
        <taxon>Pseudomonadati</taxon>
        <taxon>Pseudomonadota</taxon>
        <taxon>Alphaproteobacteria</taxon>
        <taxon>Rhodobacterales</taxon>
        <taxon>Paracoccaceae</taxon>
        <taxon>Pseudogemmobacter</taxon>
    </lineage>
</organism>
<accession>A0A3P5WVU9</accession>
<dbReference type="OrthoDB" id="9797304at2"/>
<sequence>METDWTLAFGLVITAALIAMACLLMITALQRRDSAPVSVFAGQTGGTVLIFDGETLVDATPQARAMIADGMESGGAWFRALARLEPMFPGLLTRLEGLQREGRFILCSREDIAPPLVLRAEHLGGLTRLSLVEGDGEAARPGSDGLAELALRDELAHLRDMLARAPLPIWRENAEGEVVWANGPWLAAAAAQLDPGKELSWPLPAIFAEPIPAGCGETGPLRRALGQGDHMEWFDVITRAVPEQPPGARFCYALPAGRLVAAENSLREFTQTLAKTFAQLPIGLAIFDHSRVLQMFNPALMDLTGLPVEFLISRPTIPALLDALRERSMLPEPKDYRSWRRQVAEMEEAAASGLFEETWTLPSGQTWRVSGRPHPNGALAFMIEDISTEMSRTRRYRADLELGQAVIDGLPDAVVVFAQDGSVAMANAAARELWEEDLLRLTAGPGDEKPIARWRRQTAPTLLWNDLEDFIGLFGPRDPWDGELRMADGRSLTCRVAPMPHGTTLVTFRLSPPANAGRDDPAARAILIA</sequence>
<dbReference type="SUPFAM" id="SSF55785">
    <property type="entry name" value="PYP-like sensor domain (PAS domain)"/>
    <property type="match status" value="1"/>
</dbReference>
<evidence type="ECO:0000259" key="2">
    <source>
        <dbReference type="Pfam" id="PF13188"/>
    </source>
</evidence>
<evidence type="ECO:0000313" key="4">
    <source>
        <dbReference type="Proteomes" id="UP000277498"/>
    </source>
</evidence>
<dbReference type="Pfam" id="PF12860">
    <property type="entry name" value="PAS_7"/>
    <property type="match status" value="1"/>
</dbReference>
<feature type="domain" description="PAS" evidence="2">
    <location>
        <begin position="404"/>
        <end position="442"/>
    </location>
</feature>